<organism evidence="1 2">
    <name type="scientific">Methanoculleus bourgensis</name>
    <dbReference type="NCBI Taxonomy" id="83986"/>
    <lineage>
        <taxon>Archaea</taxon>
        <taxon>Methanobacteriati</taxon>
        <taxon>Methanobacteriota</taxon>
        <taxon>Stenosarchaea group</taxon>
        <taxon>Methanomicrobia</taxon>
        <taxon>Methanomicrobiales</taxon>
        <taxon>Methanomicrobiaceae</taxon>
        <taxon>Methanoculleus</taxon>
    </lineage>
</organism>
<gene>
    <name evidence="1" type="ORF">MMAB1_1851</name>
</gene>
<name>A0A0X3BN97_9EURY</name>
<dbReference type="Proteomes" id="UP000069850">
    <property type="component" value="Chromosome 1"/>
</dbReference>
<protein>
    <submittedName>
        <fullName evidence="1">Uncharacterized protein</fullName>
    </submittedName>
</protein>
<evidence type="ECO:0000313" key="2">
    <source>
        <dbReference type="Proteomes" id="UP000069850"/>
    </source>
</evidence>
<sequence>MTLLTIVGMITIQRFSTKIKVLEKSRKNADIIVSANIFSPRFSHSPRTPHGPRLALRGDLAETLKGEAAAVMPVCVPRVKDRP</sequence>
<dbReference type="AlphaFoldDB" id="A0A0X3BN97"/>
<accession>A0A0X3BN97</accession>
<evidence type="ECO:0000313" key="1">
    <source>
        <dbReference type="EMBL" id="CVK33064.1"/>
    </source>
</evidence>
<dbReference type="EMBL" id="LT158599">
    <property type="protein sequence ID" value="CVK33064.1"/>
    <property type="molecule type" value="Genomic_DNA"/>
</dbReference>
<reference evidence="1 2" key="1">
    <citation type="submission" date="2016-01" db="EMBL/GenBank/DDBJ databases">
        <authorList>
            <person name="Manzoor S."/>
        </authorList>
    </citation>
    <scope>NUCLEOTIDE SEQUENCE [LARGE SCALE GENOMIC DNA]</scope>
    <source>
        <strain evidence="1">Methanoculleus sp MAB1</strain>
    </source>
</reference>
<proteinExistence type="predicted"/>
<dbReference type="KEGG" id="mema:MMAB1_1851"/>